<dbReference type="Gene3D" id="3.40.50.1460">
    <property type="match status" value="1"/>
</dbReference>
<evidence type="ECO:0000259" key="3">
    <source>
        <dbReference type="Pfam" id="PF13860"/>
    </source>
</evidence>
<comment type="caution">
    <text evidence="4">The sequence shown here is derived from an EMBL/GenBank/DDBJ whole genome shotgun (WGS) entry which is preliminary data.</text>
</comment>
<dbReference type="NCBIfam" id="TIGR04183">
    <property type="entry name" value="Por_Secre_tail"/>
    <property type="match status" value="1"/>
</dbReference>
<dbReference type="Pfam" id="PF13860">
    <property type="entry name" value="FlgD_ig"/>
    <property type="match status" value="1"/>
</dbReference>
<evidence type="ECO:0000259" key="2">
    <source>
        <dbReference type="Pfam" id="PF01364"/>
    </source>
</evidence>
<keyword evidence="5" id="KW-1185">Reference proteome</keyword>
<dbReference type="Gene3D" id="2.60.40.4070">
    <property type="match status" value="1"/>
</dbReference>
<dbReference type="Gene3D" id="3.40.50.10390">
    <property type="entry name" value="Gingipain r, domain 1"/>
    <property type="match status" value="1"/>
</dbReference>
<dbReference type="EMBL" id="JBHTJR010000057">
    <property type="protein sequence ID" value="MFD0994136.1"/>
    <property type="molecule type" value="Genomic_DNA"/>
</dbReference>
<gene>
    <name evidence="4" type="primary">porU</name>
    <name evidence="4" type="ORF">ACFQ1U_13050</name>
</gene>
<keyword evidence="1" id="KW-0732">Signal</keyword>
<evidence type="ECO:0000256" key="1">
    <source>
        <dbReference type="ARBA" id="ARBA00022729"/>
    </source>
</evidence>
<dbReference type="InterPro" id="IPR026444">
    <property type="entry name" value="Secre_tail"/>
</dbReference>
<organism evidence="4 5">
    <name type="scientific">Tenacibaculum geojense</name>
    <dbReference type="NCBI Taxonomy" id="915352"/>
    <lineage>
        <taxon>Bacteria</taxon>
        <taxon>Pseudomonadati</taxon>
        <taxon>Bacteroidota</taxon>
        <taxon>Flavobacteriia</taxon>
        <taxon>Flavobacteriales</taxon>
        <taxon>Flavobacteriaceae</taxon>
        <taxon>Tenacibaculum</taxon>
    </lineage>
</organism>
<evidence type="ECO:0000313" key="4">
    <source>
        <dbReference type="EMBL" id="MFD0994136.1"/>
    </source>
</evidence>
<accession>A0ABW3JVG3</accession>
<dbReference type="InterPro" id="IPR029031">
    <property type="entry name" value="Gingipain_N_sf"/>
</dbReference>
<dbReference type="SUPFAM" id="SSF52129">
    <property type="entry name" value="Caspase-like"/>
    <property type="match status" value="1"/>
</dbReference>
<dbReference type="RefSeq" id="WP_386109105.1">
    <property type="nucleotide sequence ID" value="NZ_JBHTJR010000057.1"/>
</dbReference>
<protein>
    <submittedName>
        <fullName evidence="4">Type IX secretion system sortase PorU</fullName>
    </submittedName>
</protein>
<feature type="domain" description="FlgD/Vpr Ig-like" evidence="3">
    <location>
        <begin position="1057"/>
        <end position="1112"/>
    </location>
</feature>
<name>A0ABW3JVG3_9FLAO</name>
<dbReference type="InterPro" id="IPR001769">
    <property type="entry name" value="Gingipain"/>
</dbReference>
<sequence>MKKLLLIAIIIYSINCIGQNNSSVLSNGNWYKFAVDTTGIFKIDLQFLQNLGINTSNINPKNIKIYGNGGAMLPEPAASFRYNDLQENAIYVHGEDDNIFNNGDYVLFYATGPHSWNVNPYRDEVEHQQNIYSDKAYYFLTIGESPGKRVLNAPSITNETPSAIFTEYDDYTFYERENINLFALGRLWFGESFAVENNQTFTIPFNNAVPGSEVLIKVSAVAQSTSQSTLNVSVNNTNISTLSFPPVANSTTTGLARMITNSANTITANSFSINLNYNNNGNPSAKAFLNYIEVKGKKILAANGNQFSFRNFNSADAIGTIGYEILNANNIFQIWNVTDPINPTRITNQSNNDNFTFLDNSEILKEYIVLNENDYYEPELISNSFISNQNLHALNNIEYLVITDSNLRSQAQRLADYHQQNSNLRTAVITKDQIFNEFASGSPDVVGIRDFIKHVYDNSSPQQQLKYVCFFGDSSYDYKDRINGNNNIVPTFHATQSFDLVSSYVTDDFYVMIDESDGLMRSVDNIDIASGRIPVSNQQEANNVVNKILSYYNTSSFGDWKNAITLVADDIDEDSDATLQTGLEEIADTIKRYKPNFNINKIYADAYQQQTSSGGERYPEVKEAITNTIEKGSLVFNYFGHGGEDGLAAERILEIPQIQSFNNSNKLPLFITVTCEFSRFDNPLRNTAGEQLFLNNNGGAVSMITSTRDVFISTGERFNKTLTKYVLDFDNADDAIAESLIKAKNETSSNQRFFIFYFGDPAMKLATPKPNIKLTRLNNVLLTQATDTLKALSKVKFEGIITDNNDNLLPNFNGTIFTTIFDKPIDKQTLDNDNFGIVNTFDSQESKLFRGKSSVQNGMFSFEFIVPRDVRIAYGNGKVSMYASDNQIEKGGSDFSIIVGGINDDAPEDSVGPEMLLYMNDESFIDGGNTNESPNLIVKLSDESGINTSITAVDHDIVAILDDNQAEPIILNDYYETALDDFTQGTVNFQLRNLEPGPHKITVKAWDTYNNPTELTLNFVVVNDNGLLLENVLNYPNPFVNYTEFWFNHNKPNEPLEVQVQIFTVSGKLVKTINQQVQTQGGLSRTITWNGLDDFGNKIGKGVYIYKLKVHATVSNLSREKYEKLVILQ</sequence>
<proteinExistence type="predicted"/>
<dbReference type="InterPro" id="IPR025965">
    <property type="entry name" value="FlgD/Vpr_Ig-like"/>
</dbReference>
<dbReference type="InterPro" id="IPR029030">
    <property type="entry name" value="Caspase-like_dom_sf"/>
</dbReference>
<dbReference type="Pfam" id="PF01364">
    <property type="entry name" value="Peptidase_C25"/>
    <property type="match status" value="1"/>
</dbReference>
<feature type="domain" description="Gingipain" evidence="2">
    <location>
        <begin position="399"/>
        <end position="765"/>
    </location>
</feature>
<dbReference type="NCBIfam" id="NF033707">
    <property type="entry name" value="T9SS_sortase"/>
    <property type="match status" value="1"/>
</dbReference>
<dbReference type="CDD" id="cd02258">
    <property type="entry name" value="Peptidase_C25_N"/>
    <property type="match status" value="1"/>
</dbReference>
<evidence type="ECO:0000313" key="5">
    <source>
        <dbReference type="Proteomes" id="UP001597062"/>
    </source>
</evidence>
<dbReference type="Proteomes" id="UP001597062">
    <property type="component" value="Unassembled WGS sequence"/>
</dbReference>
<reference evidence="5" key="1">
    <citation type="journal article" date="2019" name="Int. J. Syst. Evol. Microbiol.">
        <title>The Global Catalogue of Microorganisms (GCM) 10K type strain sequencing project: providing services to taxonomists for standard genome sequencing and annotation.</title>
        <authorList>
            <consortium name="The Broad Institute Genomics Platform"/>
            <consortium name="The Broad Institute Genome Sequencing Center for Infectious Disease"/>
            <person name="Wu L."/>
            <person name="Ma J."/>
        </authorList>
    </citation>
    <scope>NUCLEOTIDE SEQUENCE [LARGE SCALE GENOMIC DNA]</scope>
    <source>
        <strain evidence="5">CCUG 60527</strain>
    </source>
</reference>